<gene>
    <name evidence="3" type="ORF">CP975_02915</name>
</gene>
<evidence type="ECO:0000313" key="3">
    <source>
        <dbReference type="EMBL" id="QEV16592.1"/>
    </source>
</evidence>
<dbReference type="OrthoDB" id="4244783at2"/>
<dbReference type="RefSeq" id="WP_055530369.1">
    <property type="nucleotide sequence ID" value="NZ_CP023695.1"/>
</dbReference>
<organism evidence="3 4">
    <name type="scientific">Streptomyces alboniger</name>
    <dbReference type="NCBI Taxonomy" id="132473"/>
    <lineage>
        <taxon>Bacteria</taxon>
        <taxon>Bacillati</taxon>
        <taxon>Actinomycetota</taxon>
        <taxon>Actinomycetes</taxon>
        <taxon>Kitasatosporales</taxon>
        <taxon>Streptomycetaceae</taxon>
        <taxon>Streptomyces</taxon>
        <taxon>Streptomyces aurantiacus group</taxon>
    </lineage>
</organism>
<evidence type="ECO:0000256" key="1">
    <source>
        <dbReference type="SAM" id="MobiDB-lite"/>
    </source>
</evidence>
<accession>A0A5J6HB91</accession>
<feature type="transmembrane region" description="Helical" evidence="2">
    <location>
        <begin position="20"/>
        <end position="40"/>
    </location>
</feature>
<feature type="region of interest" description="Disordered" evidence="1">
    <location>
        <begin position="264"/>
        <end position="292"/>
    </location>
</feature>
<keyword evidence="2" id="KW-0812">Transmembrane</keyword>
<evidence type="ECO:0000313" key="4">
    <source>
        <dbReference type="Proteomes" id="UP000326553"/>
    </source>
</evidence>
<dbReference type="AlphaFoldDB" id="A0A5J6HB91"/>
<dbReference type="EMBL" id="CP023695">
    <property type="protein sequence ID" value="QEV16592.1"/>
    <property type="molecule type" value="Genomic_DNA"/>
</dbReference>
<keyword evidence="4" id="KW-1185">Reference proteome</keyword>
<dbReference type="Proteomes" id="UP000326553">
    <property type="component" value="Chromosome"/>
</dbReference>
<keyword evidence="2" id="KW-0472">Membrane</keyword>
<name>A0A5J6HB91_STRAD</name>
<protein>
    <submittedName>
        <fullName evidence="3">Uncharacterized protein</fullName>
    </submittedName>
</protein>
<dbReference type="KEGG" id="salw:CP975_02915"/>
<sequence>MSKEESPQRSARPRRRPMAVAVAVGLVVGVVGGLAAHLWWPGEDGGSEPSTAAPAGSRAEPVRSAMLGQRRVGVDVRARELGAPDFFHGQARLDLVDAGTAKAATHVAYDGGEGHPWYPPEVVLIGNRATITPHEAMAGPGSSPDNEYRTEPHATAAAEDDPDVHAALETRWLAQPAHIEALLDGATGVRTHRDGGTRTLTGSTPLRALAADPAVGALYLPYATDRPGSAVRFTLVVTARDLPKSLKTRVPSAADTATGDQSFQVKYRDWAEGEPITARPGPTPAPQWTAAD</sequence>
<feature type="region of interest" description="Disordered" evidence="1">
    <location>
        <begin position="135"/>
        <end position="161"/>
    </location>
</feature>
<reference evidence="3 4" key="1">
    <citation type="submission" date="2017-09" db="EMBL/GenBank/DDBJ databases">
        <authorList>
            <person name="Lee N."/>
            <person name="Cho B.-K."/>
        </authorList>
    </citation>
    <scope>NUCLEOTIDE SEQUENCE [LARGE SCALE GENOMIC DNA]</scope>
    <source>
        <strain evidence="3 4">ATCC 12461</strain>
    </source>
</reference>
<proteinExistence type="predicted"/>
<keyword evidence="2" id="KW-1133">Transmembrane helix</keyword>
<evidence type="ECO:0000256" key="2">
    <source>
        <dbReference type="SAM" id="Phobius"/>
    </source>
</evidence>